<gene>
    <name evidence="1" type="ORF">PoB_001196000</name>
</gene>
<organism evidence="1 2">
    <name type="scientific">Plakobranchus ocellatus</name>
    <dbReference type="NCBI Taxonomy" id="259542"/>
    <lineage>
        <taxon>Eukaryota</taxon>
        <taxon>Metazoa</taxon>
        <taxon>Spiralia</taxon>
        <taxon>Lophotrochozoa</taxon>
        <taxon>Mollusca</taxon>
        <taxon>Gastropoda</taxon>
        <taxon>Heterobranchia</taxon>
        <taxon>Euthyneura</taxon>
        <taxon>Panpulmonata</taxon>
        <taxon>Sacoglossa</taxon>
        <taxon>Placobranchoidea</taxon>
        <taxon>Plakobranchidae</taxon>
        <taxon>Plakobranchus</taxon>
    </lineage>
</organism>
<name>A0AAV3YRR4_9GAST</name>
<protein>
    <submittedName>
        <fullName evidence="1">Uncharacterized protein</fullName>
    </submittedName>
</protein>
<sequence length="107" mass="11726">MESLATDVDYLRSVFGTAISSKILEAVMHDALDAVFFPLRTVYLALASPCLASYRNLIKWSRSTPLCITSVGTWKDLVTVSRKTLVPIVTAPISQTCQDPQALLLLP</sequence>
<accession>A0AAV3YRR4</accession>
<keyword evidence="2" id="KW-1185">Reference proteome</keyword>
<dbReference type="Proteomes" id="UP000735302">
    <property type="component" value="Unassembled WGS sequence"/>
</dbReference>
<reference evidence="1 2" key="1">
    <citation type="journal article" date="2021" name="Elife">
        <title>Chloroplast acquisition without the gene transfer in kleptoplastic sea slugs, Plakobranchus ocellatus.</title>
        <authorList>
            <person name="Maeda T."/>
            <person name="Takahashi S."/>
            <person name="Yoshida T."/>
            <person name="Shimamura S."/>
            <person name="Takaki Y."/>
            <person name="Nagai Y."/>
            <person name="Toyoda A."/>
            <person name="Suzuki Y."/>
            <person name="Arimoto A."/>
            <person name="Ishii H."/>
            <person name="Satoh N."/>
            <person name="Nishiyama T."/>
            <person name="Hasebe M."/>
            <person name="Maruyama T."/>
            <person name="Minagawa J."/>
            <person name="Obokata J."/>
            <person name="Shigenobu S."/>
        </authorList>
    </citation>
    <scope>NUCLEOTIDE SEQUENCE [LARGE SCALE GENOMIC DNA]</scope>
</reference>
<dbReference type="AlphaFoldDB" id="A0AAV3YRR4"/>
<evidence type="ECO:0000313" key="2">
    <source>
        <dbReference type="Proteomes" id="UP000735302"/>
    </source>
</evidence>
<proteinExistence type="predicted"/>
<comment type="caution">
    <text evidence="1">The sequence shown here is derived from an EMBL/GenBank/DDBJ whole genome shotgun (WGS) entry which is preliminary data.</text>
</comment>
<evidence type="ECO:0000313" key="1">
    <source>
        <dbReference type="EMBL" id="GFN85454.1"/>
    </source>
</evidence>
<dbReference type="EMBL" id="BLXT01001414">
    <property type="protein sequence ID" value="GFN85454.1"/>
    <property type="molecule type" value="Genomic_DNA"/>
</dbReference>